<gene>
    <name evidence="1" type="ORF">Tco_0952465</name>
</gene>
<reference evidence="1" key="2">
    <citation type="submission" date="2022-01" db="EMBL/GenBank/DDBJ databases">
        <authorList>
            <person name="Yamashiro T."/>
            <person name="Shiraishi A."/>
            <person name="Satake H."/>
            <person name="Nakayama K."/>
        </authorList>
    </citation>
    <scope>NUCLEOTIDE SEQUENCE</scope>
</reference>
<name>A0ABQ5DXG4_9ASTR</name>
<dbReference type="EMBL" id="BQNB010015755">
    <property type="protein sequence ID" value="GJT43750.1"/>
    <property type="molecule type" value="Genomic_DNA"/>
</dbReference>
<comment type="caution">
    <text evidence="1">The sequence shown here is derived from an EMBL/GenBank/DDBJ whole genome shotgun (WGS) entry which is preliminary data.</text>
</comment>
<sequence>MFTHSKKKVKILKEAYYRQSLGPHPTRKGNIEQIQLWDSNKDTLTYETANPSYQERRQINGRITEQIYEMNQQEQVEENTRL</sequence>
<evidence type="ECO:0000313" key="2">
    <source>
        <dbReference type="Proteomes" id="UP001151760"/>
    </source>
</evidence>
<evidence type="ECO:0000313" key="1">
    <source>
        <dbReference type="EMBL" id="GJT43750.1"/>
    </source>
</evidence>
<reference evidence="1" key="1">
    <citation type="journal article" date="2022" name="Int. J. Mol. Sci.">
        <title>Draft Genome of Tanacetum Coccineum: Genomic Comparison of Closely Related Tanacetum-Family Plants.</title>
        <authorList>
            <person name="Yamashiro T."/>
            <person name="Shiraishi A."/>
            <person name="Nakayama K."/>
            <person name="Satake H."/>
        </authorList>
    </citation>
    <scope>NUCLEOTIDE SEQUENCE</scope>
</reference>
<accession>A0ABQ5DXG4</accession>
<dbReference type="Proteomes" id="UP001151760">
    <property type="component" value="Unassembled WGS sequence"/>
</dbReference>
<keyword evidence="2" id="KW-1185">Reference proteome</keyword>
<protein>
    <submittedName>
        <fullName evidence="1">Uncharacterized protein</fullName>
    </submittedName>
</protein>
<proteinExistence type="predicted"/>
<organism evidence="1 2">
    <name type="scientific">Tanacetum coccineum</name>
    <dbReference type="NCBI Taxonomy" id="301880"/>
    <lineage>
        <taxon>Eukaryota</taxon>
        <taxon>Viridiplantae</taxon>
        <taxon>Streptophyta</taxon>
        <taxon>Embryophyta</taxon>
        <taxon>Tracheophyta</taxon>
        <taxon>Spermatophyta</taxon>
        <taxon>Magnoliopsida</taxon>
        <taxon>eudicotyledons</taxon>
        <taxon>Gunneridae</taxon>
        <taxon>Pentapetalae</taxon>
        <taxon>asterids</taxon>
        <taxon>campanulids</taxon>
        <taxon>Asterales</taxon>
        <taxon>Asteraceae</taxon>
        <taxon>Asteroideae</taxon>
        <taxon>Anthemideae</taxon>
        <taxon>Anthemidinae</taxon>
        <taxon>Tanacetum</taxon>
    </lineage>
</organism>